<dbReference type="SUPFAM" id="SSF53686">
    <property type="entry name" value="Tryptophan synthase beta subunit-like PLP-dependent enzymes"/>
    <property type="match status" value="1"/>
</dbReference>
<evidence type="ECO:0000256" key="2">
    <source>
        <dbReference type="ARBA" id="ARBA00008639"/>
    </source>
</evidence>
<dbReference type="EMBL" id="JBHTBR010000002">
    <property type="protein sequence ID" value="MFC7290234.1"/>
    <property type="molecule type" value="Genomic_DNA"/>
</dbReference>
<comment type="caution">
    <text evidence="4">The sequence shown here is derived from an EMBL/GenBank/DDBJ whole genome shotgun (WGS) entry which is preliminary data.</text>
</comment>
<comment type="cofactor">
    <cofactor evidence="1">
        <name>pyridoxal 5'-phosphate</name>
        <dbReference type="ChEBI" id="CHEBI:597326"/>
    </cofactor>
</comment>
<gene>
    <name evidence="4" type="ORF">ACFQS8_01275</name>
</gene>
<keyword evidence="3" id="KW-0663">Pyridoxal phosphate</keyword>
<protein>
    <submittedName>
        <fullName evidence="4">Pyridoxal-5'-phosphate-dependent protein subunit beta</fullName>
    </submittedName>
</protein>
<evidence type="ECO:0000313" key="4">
    <source>
        <dbReference type="EMBL" id="MFC7290234.1"/>
    </source>
</evidence>
<reference evidence="5" key="1">
    <citation type="journal article" date="2019" name="Int. J. Syst. Evol. Microbiol.">
        <title>The Global Catalogue of Microorganisms (GCM) 10K type strain sequencing project: providing services to taxonomists for standard genome sequencing and annotation.</title>
        <authorList>
            <consortium name="The Broad Institute Genomics Platform"/>
            <consortium name="The Broad Institute Genome Sequencing Center for Infectious Disease"/>
            <person name="Wu L."/>
            <person name="Ma J."/>
        </authorList>
    </citation>
    <scope>NUCLEOTIDE SEQUENCE [LARGE SCALE GENOMIC DNA]</scope>
    <source>
        <strain evidence="5">CCUG 51308</strain>
    </source>
</reference>
<dbReference type="RefSeq" id="WP_382164958.1">
    <property type="nucleotide sequence ID" value="NZ_JBHTBR010000002.1"/>
</dbReference>
<dbReference type="InterPro" id="IPR036052">
    <property type="entry name" value="TrpB-like_PALP_sf"/>
</dbReference>
<name>A0ABW2IGN2_9PROT</name>
<sequence length="302" mass="33481">MYNNANRLALTERMLERRAPVLPHEFHCSQTRRKICFDVYHGDKLGLYLSGNKILKLAPNIHDYLSGQDQQLPLATFGGSYSNHLRAYSALTRMLRIRALAFVRESPKGTHLPLVKTMTQRGVQVHLLSPEDFKHRESPQFLSNLVQTHGSFHLITEGGTSPSSVRHIAEVFAPLRGKYTHAFVPVGLGGTLAGVAAGLGASTKVIGVSALKSDFTLTDRVKAVLGEAEIIDPNNWAIDYGYHFGGFGKTKPELLNFADTFQKQTQIELYATYTMKSAYAMIEYAKQGKLGSALWVNTFNPV</sequence>
<dbReference type="Gene3D" id="3.40.50.1100">
    <property type="match status" value="2"/>
</dbReference>
<comment type="similarity">
    <text evidence="2">Belongs to the ACC deaminase/D-cysteine desulfhydrase family.</text>
</comment>
<dbReference type="InterPro" id="IPR027278">
    <property type="entry name" value="ACCD_DCysDesulf"/>
</dbReference>
<dbReference type="PIRSF" id="PIRSF006278">
    <property type="entry name" value="ACCD_DCysDesulf"/>
    <property type="match status" value="1"/>
</dbReference>
<dbReference type="Proteomes" id="UP001596492">
    <property type="component" value="Unassembled WGS sequence"/>
</dbReference>
<dbReference type="PANTHER" id="PTHR43780">
    <property type="entry name" value="1-AMINOCYCLOPROPANE-1-CARBOXYLATE DEAMINASE-RELATED"/>
    <property type="match status" value="1"/>
</dbReference>
<evidence type="ECO:0000313" key="5">
    <source>
        <dbReference type="Proteomes" id="UP001596492"/>
    </source>
</evidence>
<proteinExistence type="inferred from homology"/>
<organism evidence="4 5">
    <name type="scientific">Hirschia litorea</name>
    <dbReference type="NCBI Taxonomy" id="1199156"/>
    <lineage>
        <taxon>Bacteria</taxon>
        <taxon>Pseudomonadati</taxon>
        <taxon>Pseudomonadota</taxon>
        <taxon>Alphaproteobacteria</taxon>
        <taxon>Hyphomonadales</taxon>
        <taxon>Hyphomonadaceae</taxon>
        <taxon>Hirschia</taxon>
    </lineage>
</organism>
<dbReference type="PANTHER" id="PTHR43780:SF2">
    <property type="entry name" value="1-AMINOCYCLOPROPANE-1-CARBOXYLATE DEAMINASE-RELATED"/>
    <property type="match status" value="1"/>
</dbReference>
<evidence type="ECO:0000256" key="1">
    <source>
        <dbReference type="ARBA" id="ARBA00001933"/>
    </source>
</evidence>
<evidence type="ECO:0000256" key="3">
    <source>
        <dbReference type="ARBA" id="ARBA00022898"/>
    </source>
</evidence>
<keyword evidence="5" id="KW-1185">Reference proteome</keyword>
<accession>A0ABW2IGN2</accession>